<dbReference type="Proteomes" id="UP000678499">
    <property type="component" value="Unassembled WGS sequence"/>
</dbReference>
<feature type="repeat" description="ANK" evidence="3">
    <location>
        <begin position="367"/>
        <end position="399"/>
    </location>
</feature>
<dbReference type="InterPro" id="IPR027417">
    <property type="entry name" value="P-loop_NTPase"/>
</dbReference>
<dbReference type="SUPFAM" id="SSF48403">
    <property type="entry name" value="Ankyrin repeat"/>
    <property type="match status" value="1"/>
</dbReference>
<protein>
    <submittedName>
        <fullName evidence="5">Uncharacterized protein</fullName>
    </submittedName>
</protein>
<evidence type="ECO:0000313" key="6">
    <source>
        <dbReference type="Proteomes" id="UP000678499"/>
    </source>
</evidence>
<dbReference type="InterPro" id="IPR045860">
    <property type="entry name" value="Snake_toxin-like_sf"/>
</dbReference>
<reference evidence="5" key="1">
    <citation type="submission" date="2020-11" db="EMBL/GenBank/DDBJ databases">
        <authorList>
            <person name="Tran Van P."/>
        </authorList>
    </citation>
    <scope>NUCLEOTIDE SEQUENCE</scope>
</reference>
<evidence type="ECO:0000256" key="3">
    <source>
        <dbReference type="PROSITE-ProRule" id="PRU00023"/>
    </source>
</evidence>
<dbReference type="PANTHER" id="PTHR24201">
    <property type="entry name" value="ANK_REP_REGION DOMAIN-CONTAINING PROTEIN"/>
    <property type="match status" value="1"/>
</dbReference>
<dbReference type="Gene3D" id="1.25.40.20">
    <property type="entry name" value="Ankyrin repeat-containing domain"/>
    <property type="match status" value="1"/>
</dbReference>
<evidence type="ECO:0000256" key="2">
    <source>
        <dbReference type="ARBA" id="ARBA00023043"/>
    </source>
</evidence>
<evidence type="ECO:0000313" key="5">
    <source>
        <dbReference type="EMBL" id="CAD7275736.1"/>
    </source>
</evidence>
<keyword evidence="2 3" id="KW-0040">ANK repeat</keyword>
<sequence length="1260" mass="140827">MSDASEPHDEDLLARLGACARTEPGRPVQADGATAAGIWDLLDPSFPKMVQFAGVLTELCKEFGEISGDIMDDKERDKIKKDGETFDALKKEFERVTTALDSCLNLTKEDEKVKEKKKKTKKSVVVSSKKSKPVNKKVSRKSPAKPASQKPLSLPTMQEFNAWGLNARPLFESVSSMNPLDFSQHDYIGDILGKLDPSNLDIPNWETRLVEKCKTYLNQQEPKPEVSIMNFCLYSTDGESTWPLISQRALDSDTEYFMAVTGTIQSDFEGDEGWTLETVCHSLVDFARANPGKLHAEALLHLFREERHLLKCIEQLEGHLAPLGMKNRFGLTPIMVVVRRNFSERVLEALLKQAEGMRAVLDAADPRGYTAAHYCAAENSPQHLQVLVRYGANLTLQDGSNKTPLYVAMARNNEACISALREAQGIEYYPEMNRIGSVFSGLPDIYEPSQPQSHLATTGSKLVGYIRRELPGLLGMNPSLVVVPPRDNWFPAVCPYPDQGRKLGWEAEQNVFGKLHYALQLLHAFSVLLMEVKNITRTRDIARKGAKSETRGEHALNQMETHLKALGEHLQIDPSSWVTGCLALPDFPVKGSPASLTEAEIVFTEAASKYEGRNVMLCRDVLEDTLALKEWLSGHLSPCSSERREEFHRILCWALMLCMGVAVNAVDFHMSAPNGIVALLTCKQKSVLTHHSKNALLVLGGSGTGKTFLGVQKLKSLRDTGVISKHKLAYFVVARKNVGLCMDLRHQLEGITGAEMYPVGDGWQDADIESLERILDELLNECREGRVSCVIFDQLEDYPGFFSSELFRRMMSIDDFDLLWLLANPYDLPEQDRNPLMTYLEHQQGIVLDKRIRNTKILSSAIEHLESSLPLQVTFIPEPVGHPGNPLLFEFVENDLEVADRIARIIEALVQNMQIEPEDIVVVVDGFSDGILVNLDAYLVQRFQVTSKTGASMAPILVQCPVVGPRFHLTPEQLDKAYVQFLDFKENLKTKFKDFKSNLKHVSSKEDLVSQKVSGLLLRAMTKSLVDSDLSDVTVQDLFRNLFDSVTNKTQLSHKLVHTHRYLSVLERKAVRGFEAKVIVAHVDFSDYPSNGKSDAAPDVVVSRAKVMGVLVVDEVDKDRIEAMWHTKVHRLDLLAMALKAACILASFVIIPTLALECYVCKNQLQNSGVCDAQAISCLPEQDTCLTKLHSEQISRAIESPGLRFYVSKSCSNSTVCNEEAASTRKLCSQLWYKNVDCVSCCSHDRCNRDIDFNMFVEKA</sequence>
<dbReference type="AlphaFoldDB" id="A0A7R9BJM8"/>
<dbReference type="SUPFAM" id="SSF57302">
    <property type="entry name" value="Snake toxin-like"/>
    <property type="match status" value="1"/>
</dbReference>
<dbReference type="EMBL" id="CAJPEX010000471">
    <property type="protein sequence ID" value="CAG0915888.1"/>
    <property type="molecule type" value="Genomic_DNA"/>
</dbReference>
<dbReference type="PROSITE" id="PS50088">
    <property type="entry name" value="ANK_REPEAT"/>
    <property type="match status" value="1"/>
</dbReference>
<organism evidence="5">
    <name type="scientific">Notodromas monacha</name>
    <dbReference type="NCBI Taxonomy" id="399045"/>
    <lineage>
        <taxon>Eukaryota</taxon>
        <taxon>Metazoa</taxon>
        <taxon>Ecdysozoa</taxon>
        <taxon>Arthropoda</taxon>
        <taxon>Crustacea</taxon>
        <taxon>Oligostraca</taxon>
        <taxon>Ostracoda</taxon>
        <taxon>Podocopa</taxon>
        <taxon>Podocopida</taxon>
        <taxon>Cypridocopina</taxon>
        <taxon>Cypridoidea</taxon>
        <taxon>Cyprididae</taxon>
        <taxon>Notodromas</taxon>
    </lineage>
</organism>
<dbReference type="Pfam" id="PF12796">
    <property type="entry name" value="Ank_2"/>
    <property type="match status" value="1"/>
</dbReference>
<dbReference type="InterPro" id="IPR036770">
    <property type="entry name" value="Ankyrin_rpt-contain_sf"/>
</dbReference>
<keyword evidence="6" id="KW-1185">Reference proteome</keyword>
<proteinExistence type="predicted"/>
<accession>A0A7R9BJM8</accession>
<dbReference type="CDD" id="cd23599">
    <property type="entry name" value="TFP_LU_ECD_Cold"/>
    <property type="match status" value="1"/>
</dbReference>
<dbReference type="EMBL" id="OA882508">
    <property type="protein sequence ID" value="CAD7275736.1"/>
    <property type="molecule type" value="Genomic_DNA"/>
</dbReference>
<feature type="region of interest" description="Disordered" evidence="4">
    <location>
        <begin position="111"/>
        <end position="152"/>
    </location>
</feature>
<dbReference type="SUPFAM" id="SSF52540">
    <property type="entry name" value="P-loop containing nucleoside triphosphate hydrolases"/>
    <property type="match status" value="1"/>
</dbReference>
<dbReference type="SMART" id="SM00248">
    <property type="entry name" value="ANK"/>
    <property type="match status" value="3"/>
</dbReference>
<feature type="compositionally biased region" description="Basic residues" evidence="4">
    <location>
        <begin position="129"/>
        <end position="143"/>
    </location>
</feature>
<keyword evidence="1" id="KW-0677">Repeat</keyword>
<gene>
    <name evidence="5" type="ORF">NMOB1V02_LOCUS3525</name>
</gene>
<evidence type="ECO:0000256" key="1">
    <source>
        <dbReference type="ARBA" id="ARBA00022737"/>
    </source>
</evidence>
<dbReference type="InterPro" id="IPR002110">
    <property type="entry name" value="Ankyrin_rpt"/>
</dbReference>
<dbReference type="InterPro" id="IPR050776">
    <property type="entry name" value="Ank_Repeat/CDKN_Inhibitor"/>
</dbReference>
<dbReference type="OrthoDB" id="9995210at2759"/>
<name>A0A7R9BJM8_9CRUS</name>
<evidence type="ECO:0000256" key="4">
    <source>
        <dbReference type="SAM" id="MobiDB-lite"/>
    </source>
</evidence>